<feature type="transmembrane region" description="Helical" evidence="8">
    <location>
        <begin position="6"/>
        <end position="28"/>
    </location>
</feature>
<protein>
    <submittedName>
        <fullName evidence="9">Glycosyl transferase, family 4</fullName>
    </submittedName>
</protein>
<dbReference type="CDD" id="cd06912">
    <property type="entry name" value="GT_MraY_like"/>
    <property type="match status" value="1"/>
</dbReference>
<keyword evidence="5 8" id="KW-1133">Transmembrane helix</keyword>
<proteinExistence type="predicted"/>
<feature type="transmembrane region" description="Helical" evidence="8">
    <location>
        <begin position="107"/>
        <end position="127"/>
    </location>
</feature>
<feature type="transmembrane region" description="Helical" evidence="8">
    <location>
        <begin position="170"/>
        <end position="190"/>
    </location>
</feature>
<keyword evidence="3 9" id="KW-0808">Transferase</keyword>
<keyword evidence="6 8" id="KW-0472">Membrane</keyword>
<organism evidence="9">
    <name type="scientific">Dechloromonas aromatica (strain RCB)</name>
    <dbReference type="NCBI Taxonomy" id="159087"/>
    <lineage>
        <taxon>Bacteria</taxon>
        <taxon>Pseudomonadati</taxon>
        <taxon>Pseudomonadota</taxon>
        <taxon>Betaproteobacteria</taxon>
        <taxon>Rhodocyclales</taxon>
        <taxon>Azonexaceae</taxon>
        <taxon>Dechloromonas</taxon>
    </lineage>
</organism>
<feature type="transmembrane region" description="Helical" evidence="8">
    <location>
        <begin position="228"/>
        <end position="246"/>
    </location>
</feature>
<gene>
    <name evidence="9" type="ordered locus">Daro_1270</name>
</gene>
<dbReference type="GO" id="GO:0016780">
    <property type="term" value="F:phosphotransferase activity, for other substituted phosphate groups"/>
    <property type="evidence" value="ECO:0007669"/>
    <property type="project" value="InterPro"/>
</dbReference>
<dbReference type="eggNOG" id="COG0472">
    <property type="taxonomic scope" value="Bacteria"/>
</dbReference>
<feature type="transmembrane region" description="Helical" evidence="8">
    <location>
        <begin position="317"/>
        <end position="333"/>
    </location>
</feature>
<dbReference type="GO" id="GO:0046872">
    <property type="term" value="F:metal ion binding"/>
    <property type="evidence" value="ECO:0007669"/>
    <property type="project" value="UniProtKB-KW"/>
</dbReference>
<feature type="transmembrane region" description="Helical" evidence="8">
    <location>
        <begin position="81"/>
        <end position="100"/>
    </location>
</feature>
<feature type="transmembrane region" description="Helical" evidence="8">
    <location>
        <begin position="339"/>
        <end position="356"/>
    </location>
</feature>
<evidence type="ECO:0000256" key="6">
    <source>
        <dbReference type="ARBA" id="ARBA00023136"/>
    </source>
</evidence>
<dbReference type="AlphaFoldDB" id="Q47GK9"/>
<reference evidence="9" key="1">
    <citation type="submission" date="2005-08" db="EMBL/GenBank/DDBJ databases">
        <title>Complete sequence of Dechloromonas aromatica RCB.</title>
        <authorList>
            <person name="Salinero K.K."/>
            <person name="Copeland A."/>
            <person name="Lucas S."/>
            <person name="Lapidus A."/>
            <person name="Barry K."/>
            <person name="Detter J.C."/>
            <person name="Glavina T."/>
            <person name="Hammon N."/>
            <person name="Israni S."/>
            <person name="Pitluck S."/>
            <person name="Di Bartolo G."/>
            <person name="Trong S."/>
            <person name="Schmutz J."/>
            <person name="Larimer F."/>
            <person name="Land M."/>
            <person name="Ivanova N."/>
            <person name="Richardson P."/>
        </authorList>
    </citation>
    <scope>NUCLEOTIDE SEQUENCE</scope>
    <source>
        <strain evidence="9">RCB</strain>
    </source>
</reference>
<evidence type="ECO:0000256" key="3">
    <source>
        <dbReference type="ARBA" id="ARBA00022679"/>
    </source>
</evidence>
<comment type="cofactor">
    <cofactor evidence="7">
        <name>Mg(2+)</name>
        <dbReference type="ChEBI" id="CHEBI:18420"/>
    </cofactor>
</comment>
<dbReference type="PANTHER" id="PTHR22926">
    <property type="entry name" value="PHOSPHO-N-ACETYLMURAMOYL-PENTAPEPTIDE-TRANSFERASE"/>
    <property type="match status" value="1"/>
</dbReference>
<feature type="transmembrane region" description="Helical" evidence="8">
    <location>
        <begin position="57"/>
        <end position="75"/>
    </location>
</feature>
<keyword evidence="7" id="KW-0460">Magnesium</keyword>
<sequence length="373" mass="41299">MHRFFTRLALNTVLISFLVSLVATLLIIRFDHLHAHVSGDHDTGGVQKFHAQSVPRIGGVGIMIALLAQGIWLLFRQSDLGVPFMIMLFASLPAFVGGLVEDLTKRVGVLARLALTMCAALLGFWLLNATLTRIDVPLLDDLLRYGVVALLFTAVAVGGIANAINIIDGFNGLAGMVAMMILAALGYVAFILGDSLLWMLSLAAVGSILGFFVWNYPRGMIFLGDGGAYLIGFLIGEISVLLVSRHPEVSPWFPLLLVIYPVFETLFSIYRRKFIKGVSPGMPDALHLHTLVFRRLVRWAVGVGSTAQLKQNAATSPYLWILCSMSVFPALFFWRNTMALVVCVIGFATLYIWIYQRIVRFKSPRMLINRERR</sequence>
<evidence type="ECO:0000256" key="5">
    <source>
        <dbReference type="ARBA" id="ARBA00022989"/>
    </source>
</evidence>
<feature type="binding site" evidence="7">
    <location>
        <position position="225"/>
    </location>
    <ligand>
        <name>Mg(2+)</name>
        <dbReference type="ChEBI" id="CHEBI:18420"/>
    </ligand>
</feature>
<name>Q47GK9_DECAR</name>
<dbReference type="HOGENOM" id="CLU_023982_5_0_4"/>
<dbReference type="GO" id="GO:0009103">
    <property type="term" value="P:lipopolysaccharide biosynthetic process"/>
    <property type="evidence" value="ECO:0007669"/>
    <property type="project" value="TreeGrafter"/>
</dbReference>
<dbReference type="STRING" id="159087.Daro_1270"/>
<feature type="transmembrane region" description="Helical" evidence="8">
    <location>
        <begin position="142"/>
        <end position="163"/>
    </location>
</feature>
<feature type="binding site" evidence="7">
    <location>
        <position position="165"/>
    </location>
    <ligand>
        <name>Mg(2+)</name>
        <dbReference type="ChEBI" id="CHEBI:18420"/>
    </ligand>
</feature>
<dbReference type="PANTHER" id="PTHR22926:SF3">
    <property type="entry name" value="UNDECAPRENYL-PHOSPHATE ALPHA-N-ACETYLGLUCOSAMINYL 1-PHOSPHATE TRANSFERASE"/>
    <property type="match status" value="1"/>
</dbReference>
<comment type="subcellular location">
    <subcellularLocation>
        <location evidence="1">Cell membrane</location>
        <topology evidence="1">Multi-pass membrane protein</topology>
    </subcellularLocation>
</comment>
<evidence type="ECO:0000256" key="4">
    <source>
        <dbReference type="ARBA" id="ARBA00022692"/>
    </source>
</evidence>
<dbReference type="EMBL" id="CP000089">
    <property type="protein sequence ID" value="AAZ46022.1"/>
    <property type="molecule type" value="Genomic_DNA"/>
</dbReference>
<dbReference type="Pfam" id="PF00953">
    <property type="entry name" value="Glycos_transf_4"/>
    <property type="match status" value="1"/>
</dbReference>
<evidence type="ECO:0000256" key="2">
    <source>
        <dbReference type="ARBA" id="ARBA00022475"/>
    </source>
</evidence>
<keyword evidence="7" id="KW-0479">Metal-binding</keyword>
<accession>Q47GK9</accession>
<evidence type="ECO:0000256" key="8">
    <source>
        <dbReference type="SAM" id="Phobius"/>
    </source>
</evidence>
<feature type="transmembrane region" description="Helical" evidence="8">
    <location>
        <begin position="196"/>
        <end position="216"/>
    </location>
</feature>
<dbReference type="KEGG" id="dar:Daro_1270"/>
<dbReference type="InterPro" id="IPR000715">
    <property type="entry name" value="Glycosyl_transferase_4"/>
</dbReference>
<feature type="transmembrane region" description="Helical" evidence="8">
    <location>
        <begin position="252"/>
        <end position="270"/>
    </location>
</feature>
<evidence type="ECO:0000256" key="1">
    <source>
        <dbReference type="ARBA" id="ARBA00004651"/>
    </source>
</evidence>
<dbReference type="GO" id="GO:0044038">
    <property type="term" value="P:cell wall macromolecule biosynthetic process"/>
    <property type="evidence" value="ECO:0007669"/>
    <property type="project" value="TreeGrafter"/>
</dbReference>
<dbReference type="GO" id="GO:0071555">
    <property type="term" value="P:cell wall organization"/>
    <property type="evidence" value="ECO:0007669"/>
    <property type="project" value="TreeGrafter"/>
</dbReference>
<evidence type="ECO:0000313" key="9">
    <source>
        <dbReference type="EMBL" id="AAZ46022.1"/>
    </source>
</evidence>
<evidence type="ECO:0000256" key="7">
    <source>
        <dbReference type="PIRSR" id="PIRSR600715-1"/>
    </source>
</evidence>
<keyword evidence="2" id="KW-1003">Cell membrane</keyword>
<keyword evidence="4 8" id="KW-0812">Transmembrane</keyword>
<dbReference type="GO" id="GO:0005886">
    <property type="term" value="C:plasma membrane"/>
    <property type="evidence" value="ECO:0007669"/>
    <property type="project" value="UniProtKB-SubCell"/>
</dbReference>